<dbReference type="CTD" id="110806280"/>
<name>A0A2Y9RH18_TRIMA</name>
<sequence length="241" mass="25901">MAEPGPEPSRAWRLFALCGAAVFLAAVAAGAALLAWNLAASAAQGPRCPEPGANTTVPPGDPSRDPPGDPPEVEELRRQLAEAAQRQEALAGQLDQAERVRRELEEALRACEGRRSRLQTQLKTLKTEMDEARAQGTQMGEENGALTEALARWEEAAAETSLRLEEAQQRASAAEAEGGACAAREATLRQRVNALETEMSPQRRVSRPQPRSGSRPRPSPRSRARPGSSGGCRRTARRVQG</sequence>
<dbReference type="KEGG" id="tmu:101352815"/>
<dbReference type="InParanoid" id="A0A2Y9RH18"/>
<dbReference type="STRING" id="127582.A0A2Y9RH18"/>
<reference evidence="3" key="1">
    <citation type="submission" date="2025-08" db="UniProtKB">
        <authorList>
            <consortium name="RefSeq"/>
        </authorList>
    </citation>
    <scope>IDENTIFICATION</scope>
</reference>
<organism evidence="2 3">
    <name type="scientific">Trichechus manatus latirostris</name>
    <name type="common">Florida manatee</name>
    <dbReference type="NCBI Taxonomy" id="127582"/>
    <lineage>
        <taxon>Eukaryota</taxon>
        <taxon>Metazoa</taxon>
        <taxon>Chordata</taxon>
        <taxon>Craniata</taxon>
        <taxon>Vertebrata</taxon>
        <taxon>Euteleostomi</taxon>
        <taxon>Mammalia</taxon>
        <taxon>Eutheria</taxon>
        <taxon>Afrotheria</taxon>
        <taxon>Sirenia</taxon>
        <taxon>Trichechidae</taxon>
        <taxon>Trichechus</taxon>
    </lineage>
</organism>
<gene>
    <name evidence="3" type="primary">CCDC194</name>
</gene>
<accession>A0A2Y9RH18</accession>
<feature type="region of interest" description="Disordered" evidence="1">
    <location>
        <begin position="43"/>
        <end position="97"/>
    </location>
</feature>
<dbReference type="Proteomes" id="UP000248480">
    <property type="component" value="Unplaced"/>
</dbReference>
<evidence type="ECO:0000256" key="1">
    <source>
        <dbReference type="SAM" id="MobiDB-lite"/>
    </source>
</evidence>
<feature type="region of interest" description="Disordered" evidence="1">
    <location>
        <begin position="192"/>
        <end position="241"/>
    </location>
</feature>
<feature type="compositionally biased region" description="Low complexity" evidence="1">
    <location>
        <begin position="81"/>
        <end position="94"/>
    </location>
</feature>
<evidence type="ECO:0000313" key="3">
    <source>
        <dbReference type="RefSeq" id="XP_023594560.1"/>
    </source>
</evidence>
<dbReference type="GeneID" id="101352815"/>
<dbReference type="RefSeq" id="XP_023594560.1">
    <property type="nucleotide sequence ID" value="XM_023738792.1"/>
</dbReference>
<keyword evidence="2" id="KW-1185">Reference proteome</keyword>
<dbReference type="AlphaFoldDB" id="A0A2Y9RH18"/>
<evidence type="ECO:0000313" key="2">
    <source>
        <dbReference type="Proteomes" id="UP000248480"/>
    </source>
</evidence>
<dbReference type="Gene3D" id="1.10.287.1490">
    <property type="match status" value="1"/>
</dbReference>
<feature type="compositionally biased region" description="Low complexity" evidence="1">
    <location>
        <begin position="200"/>
        <end position="216"/>
    </location>
</feature>
<proteinExistence type="predicted"/>
<protein>
    <submittedName>
        <fullName evidence="3">Coiled-coil domain-containing protein 194</fullName>
    </submittedName>
</protein>
<dbReference type="FunCoup" id="A0A2Y9RH18">
    <property type="interactions" value="1"/>
</dbReference>